<accession>A0AC35GBR8</accession>
<reference evidence="2" key="1">
    <citation type="submission" date="2022-11" db="UniProtKB">
        <authorList>
            <consortium name="WormBaseParasite"/>
        </authorList>
    </citation>
    <scope>IDENTIFICATION</scope>
</reference>
<dbReference type="Proteomes" id="UP000887580">
    <property type="component" value="Unplaced"/>
</dbReference>
<sequence length="195" mass="21706">MRLKAIAFVLCSILFYVADGQQTPTPPSAPNPILLFQQLIQKDKYSYCNNDEDCHPGTCQPSITLPNKKTCACPFGIFGAFCEKKWHEFKFENYSIPAVAPFAPLIGKCVFTVAPILEFTVAEPEPNKIEKKIDSIKCKQYVASPENYEEVCSVPSTTQAPGQQTTTTARTFPPIGGDKYFSTHIYPIPTQNQNN</sequence>
<proteinExistence type="predicted"/>
<evidence type="ECO:0000313" key="1">
    <source>
        <dbReference type="Proteomes" id="UP000887580"/>
    </source>
</evidence>
<organism evidence="1 2">
    <name type="scientific">Panagrolaimus sp. PS1159</name>
    <dbReference type="NCBI Taxonomy" id="55785"/>
    <lineage>
        <taxon>Eukaryota</taxon>
        <taxon>Metazoa</taxon>
        <taxon>Ecdysozoa</taxon>
        <taxon>Nematoda</taxon>
        <taxon>Chromadorea</taxon>
        <taxon>Rhabditida</taxon>
        <taxon>Tylenchina</taxon>
        <taxon>Panagrolaimomorpha</taxon>
        <taxon>Panagrolaimoidea</taxon>
        <taxon>Panagrolaimidae</taxon>
        <taxon>Panagrolaimus</taxon>
    </lineage>
</organism>
<evidence type="ECO:0000313" key="2">
    <source>
        <dbReference type="WBParaSite" id="PS1159_v2.g3373.t1"/>
    </source>
</evidence>
<protein>
    <submittedName>
        <fullName evidence="2">EGF-like domain-containing protein</fullName>
    </submittedName>
</protein>
<name>A0AC35GBR8_9BILA</name>
<dbReference type="WBParaSite" id="PS1159_v2.g3373.t1">
    <property type="protein sequence ID" value="PS1159_v2.g3373.t1"/>
    <property type="gene ID" value="PS1159_v2.g3373"/>
</dbReference>